<dbReference type="HOGENOM" id="CLU_100987_0_0_6"/>
<keyword evidence="2" id="KW-1185">Reference proteome</keyword>
<dbReference type="NCBIfam" id="NF047703">
    <property type="entry name" value="slr1658_superfam"/>
    <property type="match status" value="1"/>
</dbReference>
<evidence type="ECO:0000313" key="1">
    <source>
        <dbReference type="EMBL" id="EIJ44306.1"/>
    </source>
</evidence>
<dbReference type="STRING" id="395493.BegalDRAFT_3496"/>
<sequence length="210" mass="24315">MQHQTASTYKIFGEFVEKLPEYIESLTINFYPTYAPLKKRWENNGLSADFIANYFRVFYISKQEDIIENIDNYLVDNLRNSVKYVANELLENAMKFQDESIPFRKSTASIVLSLHSDKIIFSVSNCATLMQATKLERYIEKLLTNDTAELYLQTMRNSLNNYQTDYSGLGLLSMICDHAAKLGWKFQPNELDMNIINITTMVTLNAEQPL</sequence>
<dbReference type="eggNOG" id="COG5381">
    <property type="taxonomic scope" value="Bacteria"/>
</dbReference>
<evidence type="ECO:0000313" key="2">
    <source>
        <dbReference type="Proteomes" id="UP000005744"/>
    </source>
</evidence>
<dbReference type="OrthoDB" id="5488639at2"/>
<reference evidence="1 2" key="1">
    <citation type="submission" date="2011-11" db="EMBL/GenBank/DDBJ databases">
        <title>Improved High-Quality Draft sequence of Beggiatoa alba B18lD.</title>
        <authorList>
            <consortium name="US DOE Joint Genome Institute"/>
            <person name="Lucas S."/>
            <person name="Han J."/>
            <person name="Lapidus A."/>
            <person name="Cheng J.-F."/>
            <person name="Goodwin L."/>
            <person name="Pitluck S."/>
            <person name="Peters L."/>
            <person name="Mikhailova N."/>
            <person name="Held B."/>
            <person name="Detter J.C."/>
            <person name="Han C."/>
            <person name="Tapia R."/>
            <person name="Land M."/>
            <person name="Hauser L."/>
            <person name="Kyrpides N."/>
            <person name="Ivanova N."/>
            <person name="Pagani I."/>
            <person name="Samuel K."/>
            <person name="Teske A."/>
            <person name="Mueller J."/>
            <person name="Woyke T."/>
        </authorList>
    </citation>
    <scope>NUCLEOTIDE SEQUENCE [LARGE SCALE GENOMIC DNA]</scope>
    <source>
        <strain evidence="1 2">B18LD</strain>
    </source>
</reference>
<dbReference type="SUPFAM" id="SSF55874">
    <property type="entry name" value="ATPase domain of HSP90 chaperone/DNA topoisomerase II/histidine kinase"/>
    <property type="match status" value="1"/>
</dbReference>
<proteinExistence type="predicted"/>
<evidence type="ECO:0008006" key="3">
    <source>
        <dbReference type="Google" id="ProtNLM"/>
    </source>
</evidence>
<dbReference type="InterPro" id="IPR046239">
    <property type="entry name" value="DUF6272"/>
</dbReference>
<protein>
    <recommendedName>
        <fullName evidence="3">ATP-binding protein</fullName>
    </recommendedName>
</protein>
<dbReference type="InterPro" id="IPR036890">
    <property type="entry name" value="HATPase_C_sf"/>
</dbReference>
<organism evidence="1 2">
    <name type="scientific">Beggiatoa alba B18LD</name>
    <dbReference type="NCBI Taxonomy" id="395493"/>
    <lineage>
        <taxon>Bacteria</taxon>
        <taxon>Pseudomonadati</taxon>
        <taxon>Pseudomonadota</taxon>
        <taxon>Gammaproteobacteria</taxon>
        <taxon>Thiotrichales</taxon>
        <taxon>Thiotrichaceae</taxon>
        <taxon>Beggiatoa</taxon>
    </lineage>
</organism>
<dbReference type="AlphaFoldDB" id="I3CL13"/>
<name>I3CL13_9GAMM</name>
<dbReference type="EMBL" id="JH600070">
    <property type="protein sequence ID" value="EIJ44306.1"/>
    <property type="molecule type" value="Genomic_DNA"/>
</dbReference>
<dbReference type="Proteomes" id="UP000005744">
    <property type="component" value="Unassembled WGS sequence"/>
</dbReference>
<gene>
    <name evidence="1" type="ORF">BegalDRAFT_3496</name>
</gene>
<accession>I3CL13</accession>
<dbReference type="InterPro" id="IPR058084">
    <property type="entry name" value="Slr1658-like"/>
</dbReference>
<dbReference type="RefSeq" id="WP_002692255.1">
    <property type="nucleotide sequence ID" value="NZ_JH600070.1"/>
</dbReference>
<dbReference type="Pfam" id="PF19788">
    <property type="entry name" value="DUF6272"/>
    <property type="match status" value="1"/>
</dbReference>